<keyword evidence="5" id="KW-1185">Reference proteome</keyword>
<dbReference type="InterPro" id="IPR050279">
    <property type="entry name" value="Plant_def-hormone_signal"/>
</dbReference>
<keyword evidence="2" id="KW-0017">Alkaloid metabolism</keyword>
<dbReference type="Proteomes" id="UP000827721">
    <property type="component" value="Unassembled WGS sequence"/>
</dbReference>
<evidence type="ECO:0000256" key="2">
    <source>
        <dbReference type="ARBA" id="ARBA00022589"/>
    </source>
</evidence>
<gene>
    <name evidence="4" type="ORF">JRO89_XS04G0065400</name>
</gene>
<protein>
    <recommendedName>
        <fullName evidence="3">Bet v I/Major latex protein domain-containing protein</fullName>
    </recommendedName>
</protein>
<dbReference type="EMBL" id="JAFEMO010000004">
    <property type="protein sequence ID" value="KAH7571508.1"/>
    <property type="molecule type" value="Genomic_DNA"/>
</dbReference>
<name>A0ABQ8I4N2_9ROSI</name>
<organism evidence="4 5">
    <name type="scientific">Xanthoceras sorbifolium</name>
    <dbReference type="NCBI Taxonomy" id="99658"/>
    <lineage>
        <taxon>Eukaryota</taxon>
        <taxon>Viridiplantae</taxon>
        <taxon>Streptophyta</taxon>
        <taxon>Embryophyta</taxon>
        <taxon>Tracheophyta</taxon>
        <taxon>Spermatophyta</taxon>
        <taxon>Magnoliopsida</taxon>
        <taxon>eudicotyledons</taxon>
        <taxon>Gunneridae</taxon>
        <taxon>Pentapetalae</taxon>
        <taxon>rosids</taxon>
        <taxon>malvids</taxon>
        <taxon>Sapindales</taxon>
        <taxon>Sapindaceae</taxon>
        <taxon>Xanthoceroideae</taxon>
        <taxon>Xanthoceras</taxon>
    </lineage>
</organism>
<dbReference type="SUPFAM" id="SSF55961">
    <property type="entry name" value="Bet v1-like"/>
    <property type="match status" value="1"/>
</dbReference>
<comment type="similarity">
    <text evidence="1">Belongs to the BetVI family.</text>
</comment>
<dbReference type="PANTHER" id="PTHR31213:SF19">
    <property type="entry name" value="BET V I_MAJOR LATEX PROTEIN DOMAIN-CONTAINING PROTEIN"/>
    <property type="match status" value="1"/>
</dbReference>
<proteinExistence type="inferred from homology"/>
<evidence type="ECO:0000313" key="4">
    <source>
        <dbReference type="EMBL" id="KAH7571508.1"/>
    </source>
</evidence>
<evidence type="ECO:0000256" key="1">
    <source>
        <dbReference type="ARBA" id="ARBA00009744"/>
    </source>
</evidence>
<evidence type="ECO:0000313" key="5">
    <source>
        <dbReference type="Proteomes" id="UP000827721"/>
    </source>
</evidence>
<comment type="caution">
    <text evidence="4">The sequence shown here is derived from an EMBL/GenBank/DDBJ whole genome shotgun (WGS) entry which is preliminary data.</text>
</comment>
<dbReference type="Pfam" id="PF00407">
    <property type="entry name" value="Bet_v_1"/>
    <property type="match status" value="1"/>
</dbReference>
<dbReference type="InterPro" id="IPR023393">
    <property type="entry name" value="START-like_dom_sf"/>
</dbReference>
<dbReference type="PANTHER" id="PTHR31213">
    <property type="entry name" value="OS08G0374000 PROTEIN-RELATED"/>
    <property type="match status" value="1"/>
</dbReference>
<sequence>MTSGGQLSHELEVNVAASQAWELFGTLKLAKLVEEELKSSIQKIELLEGDGGVGTVLNLVFVPGTASSGGYKEKFTKVDNEKRVKEAEIIEGGYLEFGFSLYRVRFEIIEKEKELCIIKSVLEYQVKDEMAANTSFATIQPFVDIAEIAKNYLLKNKH</sequence>
<dbReference type="InterPro" id="IPR000916">
    <property type="entry name" value="Bet_v_I/MLP"/>
</dbReference>
<dbReference type="CDD" id="cd07816">
    <property type="entry name" value="Bet_v1-like"/>
    <property type="match status" value="1"/>
</dbReference>
<evidence type="ECO:0000259" key="3">
    <source>
        <dbReference type="Pfam" id="PF00407"/>
    </source>
</evidence>
<feature type="domain" description="Bet v I/Major latex protein" evidence="3">
    <location>
        <begin position="5"/>
        <end position="156"/>
    </location>
</feature>
<accession>A0ABQ8I4N2</accession>
<dbReference type="Gene3D" id="3.30.530.20">
    <property type="match status" value="1"/>
</dbReference>
<reference evidence="4 5" key="1">
    <citation type="submission" date="2021-02" db="EMBL/GenBank/DDBJ databases">
        <title>Plant Genome Project.</title>
        <authorList>
            <person name="Zhang R.-G."/>
        </authorList>
    </citation>
    <scope>NUCLEOTIDE SEQUENCE [LARGE SCALE GENOMIC DNA]</scope>
    <source>
        <tissue evidence="4">Leaves</tissue>
    </source>
</reference>